<dbReference type="AlphaFoldDB" id="A0A0F9MYN2"/>
<sequence length="174" mass="17492">MTHPPHEGHEKKEELKKPRGGQAIAVAGATDWTAAMTGWVVALFTGIILQAVVGAILTGLGNATLNIANVGIALGVVGIIIAFVAFFIGGFTAGKIAGHNGLRQGLMVWTIGVLFLVAMLVLSSLVDPGGVVLVGLTVPGTAVASAVAIGAGIILGTELIAALLAGYFSTRGQD</sequence>
<feature type="transmembrane region" description="Helical" evidence="1">
    <location>
        <begin position="39"/>
        <end position="60"/>
    </location>
</feature>
<reference evidence="2" key="1">
    <citation type="journal article" date="2015" name="Nature">
        <title>Complex archaea that bridge the gap between prokaryotes and eukaryotes.</title>
        <authorList>
            <person name="Spang A."/>
            <person name="Saw J.H."/>
            <person name="Jorgensen S.L."/>
            <person name="Zaremba-Niedzwiedzka K."/>
            <person name="Martijn J."/>
            <person name="Lind A.E."/>
            <person name="van Eijk R."/>
            <person name="Schleper C."/>
            <person name="Guy L."/>
            <person name="Ettema T.J."/>
        </authorList>
    </citation>
    <scope>NUCLEOTIDE SEQUENCE</scope>
</reference>
<gene>
    <name evidence="2" type="ORF">LCGC14_1016450</name>
</gene>
<comment type="caution">
    <text evidence="2">The sequence shown here is derived from an EMBL/GenBank/DDBJ whole genome shotgun (WGS) entry which is preliminary data.</text>
</comment>
<evidence type="ECO:0000256" key="1">
    <source>
        <dbReference type="SAM" id="Phobius"/>
    </source>
</evidence>
<keyword evidence="1" id="KW-1133">Transmembrane helix</keyword>
<protein>
    <submittedName>
        <fullName evidence="2">Uncharacterized protein</fullName>
    </submittedName>
</protein>
<accession>A0A0F9MYN2</accession>
<keyword evidence="1" id="KW-0472">Membrane</keyword>
<feature type="transmembrane region" description="Helical" evidence="1">
    <location>
        <begin position="146"/>
        <end position="168"/>
    </location>
</feature>
<keyword evidence="1" id="KW-0812">Transmembrane</keyword>
<dbReference type="EMBL" id="LAZR01004032">
    <property type="protein sequence ID" value="KKN12440.1"/>
    <property type="molecule type" value="Genomic_DNA"/>
</dbReference>
<organism evidence="2">
    <name type="scientific">marine sediment metagenome</name>
    <dbReference type="NCBI Taxonomy" id="412755"/>
    <lineage>
        <taxon>unclassified sequences</taxon>
        <taxon>metagenomes</taxon>
        <taxon>ecological metagenomes</taxon>
    </lineage>
</organism>
<name>A0A0F9MYN2_9ZZZZ</name>
<feature type="transmembrane region" description="Helical" evidence="1">
    <location>
        <begin position="106"/>
        <end position="126"/>
    </location>
</feature>
<feature type="transmembrane region" description="Helical" evidence="1">
    <location>
        <begin position="72"/>
        <end position="94"/>
    </location>
</feature>
<proteinExistence type="predicted"/>
<evidence type="ECO:0000313" key="2">
    <source>
        <dbReference type="EMBL" id="KKN12440.1"/>
    </source>
</evidence>